<feature type="transmembrane region" description="Helical" evidence="2">
    <location>
        <begin position="114"/>
        <end position="138"/>
    </location>
</feature>
<feature type="transmembrane region" description="Helical" evidence="2">
    <location>
        <begin position="63"/>
        <end position="83"/>
    </location>
</feature>
<accession>A0A6L5GPH7</accession>
<dbReference type="AlphaFoldDB" id="A0A6L5GPH7"/>
<name>A0A6L5GPH7_9FIRM</name>
<evidence type="ECO:0000313" key="3">
    <source>
        <dbReference type="EMBL" id="MQM72107.1"/>
    </source>
</evidence>
<evidence type="ECO:0000256" key="1">
    <source>
        <dbReference type="SAM" id="MobiDB-lite"/>
    </source>
</evidence>
<keyword evidence="2" id="KW-0812">Transmembrane</keyword>
<gene>
    <name evidence="3" type="ORF">FRC53_01485</name>
</gene>
<keyword evidence="2" id="KW-1133">Transmembrane helix</keyword>
<organism evidence="3 4">
    <name type="scientific">Candidatus Pseudoramibacter fermentans</name>
    <dbReference type="NCBI Taxonomy" id="2594427"/>
    <lineage>
        <taxon>Bacteria</taxon>
        <taxon>Bacillati</taxon>
        <taxon>Bacillota</taxon>
        <taxon>Clostridia</taxon>
        <taxon>Eubacteriales</taxon>
        <taxon>Eubacteriaceae</taxon>
        <taxon>Pseudoramibacter</taxon>
    </lineage>
</organism>
<feature type="region of interest" description="Disordered" evidence="1">
    <location>
        <begin position="224"/>
        <end position="246"/>
    </location>
</feature>
<proteinExistence type="predicted"/>
<evidence type="ECO:0000256" key="2">
    <source>
        <dbReference type="SAM" id="Phobius"/>
    </source>
</evidence>
<protein>
    <submittedName>
        <fullName evidence="3">DUF975 family protein</fullName>
    </submittedName>
</protein>
<evidence type="ECO:0000313" key="4">
    <source>
        <dbReference type="Proteomes" id="UP000473648"/>
    </source>
</evidence>
<dbReference type="PANTHER" id="PTHR40076">
    <property type="entry name" value="MEMBRANE PROTEIN-RELATED"/>
    <property type="match status" value="1"/>
</dbReference>
<feature type="transmembrane region" description="Helical" evidence="2">
    <location>
        <begin position="20"/>
        <end position="43"/>
    </location>
</feature>
<dbReference type="PANTHER" id="PTHR40076:SF1">
    <property type="entry name" value="MEMBRANE PROTEIN"/>
    <property type="match status" value="1"/>
</dbReference>
<comment type="caution">
    <text evidence="3">The sequence shown here is derived from an EMBL/GenBank/DDBJ whole genome shotgun (WGS) entry which is preliminary data.</text>
</comment>
<keyword evidence="4" id="KW-1185">Reference proteome</keyword>
<dbReference type="Proteomes" id="UP000473648">
    <property type="component" value="Unassembled WGS sequence"/>
</dbReference>
<dbReference type="EMBL" id="VOGB01000003">
    <property type="protein sequence ID" value="MQM72107.1"/>
    <property type="molecule type" value="Genomic_DNA"/>
</dbReference>
<feature type="transmembrane region" description="Helical" evidence="2">
    <location>
        <begin position="183"/>
        <end position="203"/>
    </location>
</feature>
<dbReference type="Pfam" id="PF06161">
    <property type="entry name" value="DUF975"/>
    <property type="match status" value="1"/>
</dbReference>
<dbReference type="InterPro" id="IPR010380">
    <property type="entry name" value="DUF975"/>
</dbReference>
<sequence>MINRKLLKQDAKNVFHAHYWALVGGYLIFALISGFLGSGVSYIFSGGGTFSHLDEIFQFNSFIARPAIVTTLLGIFVGLPLEIGQYHYALENRQDRVDFGQALSHGFTHNYGNVILVLFLRNLFIFLWSLLLVVPGIVKAYQYRLVGYLVAEDPNLTYEAALKRSKTLMNGHKMDAFVLDLSFIGWFLLSAITCGLVGIFWVMPYYQQTDAEFYAAIIAQQPDDTQSSDATTEPLDDPASTDGAVQ</sequence>
<reference evidence="3" key="1">
    <citation type="journal article" date="2020" name="Appl. Environ. Microbiol.">
        <title>Medium-Chain Fatty Acid Synthesis by 'Candidatus Weimeria bifida' gen. nov., sp. nov., and 'Candidatus Pseudoramibacter fermentans' sp. nov.</title>
        <authorList>
            <person name="Scarborough M.J."/>
            <person name="Myers K.S."/>
            <person name="Donohue T.J."/>
            <person name="Noguera D.R."/>
        </authorList>
    </citation>
    <scope>NUCLEOTIDE SEQUENCE</scope>
    <source>
        <strain evidence="3">EUB1.1</strain>
    </source>
</reference>
<keyword evidence="2" id="KW-0472">Membrane</keyword>